<keyword evidence="4" id="KW-1185">Reference proteome</keyword>
<feature type="transmembrane region" description="Helical" evidence="2">
    <location>
        <begin position="180"/>
        <end position="200"/>
    </location>
</feature>
<protein>
    <recommendedName>
        <fullName evidence="5">G protein-coupled receptor</fullName>
    </recommendedName>
</protein>
<keyword evidence="2" id="KW-0812">Transmembrane</keyword>
<dbReference type="GO" id="GO:0016020">
    <property type="term" value="C:membrane"/>
    <property type="evidence" value="ECO:0007669"/>
    <property type="project" value="InterPro"/>
</dbReference>
<feature type="transmembrane region" description="Helical" evidence="2">
    <location>
        <begin position="42"/>
        <end position="60"/>
    </location>
</feature>
<evidence type="ECO:0008006" key="5">
    <source>
        <dbReference type="Google" id="ProtNLM"/>
    </source>
</evidence>
<evidence type="ECO:0000313" key="4">
    <source>
        <dbReference type="Proteomes" id="UP001432027"/>
    </source>
</evidence>
<dbReference type="AlphaFoldDB" id="A0AAV5TJG9"/>
<comment type="caution">
    <text evidence="3">The sequence shown here is derived from an EMBL/GenBank/DDBJ whole genome shotgun (WGS) entry which is preliminary data.</text>
</comment>
<evidence type="ECO:0000256" key="2">
    <source>
        <dbReference type="SAM" id="Phobius"/>
    </source>
</evidence>
<evidence type="ECO:0000313" key="3">
    <source>
        <dbReference type="EMBL" id="GMS94558.1"/>
    </source>
</evidence>
<dbReference type="GO" id="GO:0007606">
    <property type="term" value="P:sensory perception of chemical stimulus"/>
    <property type="evidence" value="ECO:0007669"/>
    <property type="project" value="InterPro"/>
</dbReference>
<dbReference type="InterPro" id="IPR052860">
    <property type="entry name" value="NRL-GPCR1"/>
</dbReference>
<keyword evidence="2" id="KW-0472">Membrane</keyword>
<proteinExistence type="inferred from homology"/>
<dbReference type="InterPro" id="IPR004151">
    <property type="entry name" value="7TM_GPCR_serpentine_rcpt_Sre"/>
</dbReference>
<feature type="transmembrane region" description="Helical" evidence="2">
    <location>
        <begin position="145"/>
        <end position="168"/>
    </location>
</feature>
<dbReference type="EMBL" id="BTSX01000004">
    <property type="protein sequence ID" value="GMS94558.1"/>
    <property type="molecule type" value="Genomic_DNA"/>
</dbReference>
<dbReference type="Proteomes" id="UP001432027">
    <property type="component" value="Unassembled WGS sequence"/>
</dbReference>
<dbReference type="PANTHER" id="PTHR47521:SF7">
    <property type="entry name" value="SERPENTINE RECEPTOR CLASS EPSILON-6"/>
    <property type="match status" value="1"/>
</dbReference>
<evidence type="ECO:0000256" key="1">
    <source>
        <dbReference type="ARBA" id="ARBA00006803"/>
    </source>
</evidence>
<accession>A0AAV5TJG9</accession>
<feature type="non-terminal residue" evidence="3">
    <location>
        <position position="1"/>
    </location>
</feature>
<gene>
    <name evidence="3" type="ORF">PENTCL1PPCAC_16733</name>
</gene>
<organism evidence="3 4">
    <name type="scientific">Pristionchus entomophagus</name>
    <dbReference type="NCBI Taxonomy" id="358040"/>
    <lineage>
        <taxon>Eukaryota</taxon>
        <taxon>Metazoa</taxon>
        <taxon>Ecdysozoa</taxon>
        <taxon>Nematoda</taxon>
        <taxon>Chromadorea</taxon>
        <taxon>Rhabditida</taxon>
        <taxon>Rhabditina</taxon>
        <taxon>Diplogasteromorpha</taxon>
        <taxon>Diplogasteroidea</taxon>
        <taxon>Neodiplogasteridae</taxon>
        <taxon>Pristionchus</taxon>
    </lineage>
</organism>
<dbReference type="PANTHER" id="PTHR47521">
    <property type="entry name" value="SERPENTINE RECEPTOR, CLASS E (EPSILON)-RELATED"/>
    <property type="match status" value="1"/>
</dbReference>
<keyword evidence="2" id="KW-1133">Transmembrane helix</keyword>
<comment type="similarity">
    <text evidence="1">Belongs to the nematode receptor-like protein sre family.</text>
</comment>
<feature type="transmembrane region" description="Helical" evidence="2">
    <location>
        <begin position="66"/>
        <end position="84"/>
    </location>
</feature>
<dbReference type="Pfam" id="PF03125">
    <property type="entry name" value="Sre"/>
    <property type="match status" value="1"/>
</dbReference>
<sequence length="280" mass="32318">QMNFFAHLRVLDQFTKVTRLTTARVVETNVNSVSSIRLYQRGTIVTNIVMIFVFGLLTGMKENTTAVSLGGLVVSLVLILVLYLQQTQKKHHNKLLQIRIIALHIWIRYGTAIIGRLILIYYQKFSIIWTGLTVYSKSKYEKREVGTMSIAIISLSIIELLGQLSAYLYAYELLTIKQHFFLLFFYTCGSTICVLLVYSINTRIMKELKRGARIDRYSINRTYQIRENLKVIETLIHFAGPTILFNIPCFLFYGTYAFLPQSLNAIRFFAAEFYDISTVL</sequence>
<feature type="transmembrane region" description="Helical" evidence="2">
    <location>
        <begin position="235"/>
        <end position="259"/>
    </location>
</feature>
<name>A0AAV5TJG9_9BILA</name>
<feature type="non-terminal residue" evidence="3">
    <location>
        <position position="280"/>
    </location>
</feature>
<reference evidence="3" key="1">
    <citation type="submission" date="2023-10" db="EMBL/GenBank/DDBJ databases">
        <title>Genome assembly of Pristionchus species.</title>
        <authorList>
            <person name="Yoshida K."/>
            <person name="Sommer R.J."/>
        </authorList>
    </citation>
    <scope>NUCLEOTIDE SEQUENCE</scope>
    <source>
        <strain evidence="3">RS0144</strain>
    </source>
</reference>